<dbReference type="InterPro" id="IPR010982">
    <property type="entry name" value="Lambda_DNA-bd_dom_sf"/>
</dbReference>
<accession>A0A4Q7ANS3</accession>
<dbReference type="CDD" id="cd00093">
    <property type="entry name" value="HTH_XRE"/>
    <property type="match status" value="1"/>
</dbReference>
<dbReference type="InterPro" id="IPR001387">
    <property type="entry name" value="Cro/C1-type_HTH"/>
</dbReference>
<dbReference type="SUPFAM" id="SSF47413">
    <property type="entry name" value="lambda repressor-like DNA-binding domains"/>
    <property type="match status" value="1"/>
</dbReference>
<organism evidence="5 6">
    <name type="scientific">Acinetobacter bouvetii</name>
    <dbReference type="NCBI Taxonomy" id="202951"/>
    <lineage>
        <taxon>Bacteria</taxon>
        <taxon>Pseudomonadati</taxon>
        <taxon>Pseudomonadota</taxon>
        <taxon>Gammaproteobacteria</taxon>
        <taxon>Moraxellales</taxon>
        <taxon>Moraxellaceae</taxon>
        <taxon>Acinetobacter</taxon>
    </lineage>
</organism>
<evidence type="ECO:0000313" key="5">
    <source>
        <dbReference type="EMBL" id="RZG63611.1"/>
    </source>
</evidence>
<comment type="caution">
    <text evidence="5">The sequence shown here is derived from an EMBL/GenBank/DDBJ whole genome shotgun (WGS) entry which is preliminary data.</text>
</comment>
<dbReference type="GO" id="GO:0003677">
    <property type="term" value="F:DNA binding"/>
    <property type="evidence" value="ECO:0007669"/>
    <property type="project" value="UniProtKB-KW"/>
</dbReference>
<protein>
    <submittedName>
        <fullName evidence="5">Helix-turn-helix domain-containing protein</fullName>
    </submittedName>
</protein>
<dbReference type="PANTHER" id="PTHR40661:SF3">
    <property type="entry name" value="FELS-1 PROPHAGE TRANSCRIPTIONAL REGULATOR"/>
    <property type="match status" value="1"/>
</dbReference>
<dbReference type="CDD" id="cd06529">
    <property type="entry name" value="S24_LexA-like"/>
    <property type="match status" value="1"/>
</dbReference>
<evidence type="ECO:0000256" key="3">
    <source>
        <dbReference type="ARBA" id="ARBA00023163"/>
    </source>
</evidence>
<keyword evidence="2" id="KW-0238">DNA-binding</keyword>
<proteinExistence type="predicted"/>
<dbReference type="RefSeq" id="WP_130148984.1">
    <property type="nucleotide sequence ID" value="NZ_SGSU01000046.1"/>
</dbReference>
<dbReference type="Gene3D" id="1.10.260.40">
    <property type="entry name" value="lambda repressor-like DNA-binding domains"/>
    <property type="match status" value="1"/>
</dbReference>
<evidence type="ECO:0000259" key="4">
    <source>
        <dbReference type="PROSITE" id="PS50943"/>
    </source>
</evidence>
<dbReference type="Proteomes" id="UP000293483">
    <property type="component" value="Unassembled WGS sequence"/>
</dbReference>
<evidence type="ECO:0000256" key="2">
    <source>
        <dbReference type="ARBA" id="ARBA00023125"/>
    </source>
</evidence>
<dbReference type="PROSITE" id="PS50943">
    <property type="entry name" value="HTH_CROC1"/>
    <property type="match status" value="1"/>
</dbReference>
<dbReference type="Pfam" id="PF01381">
    <property type="entry name" value="HTH_3"/>
    <property type="match status" value="1"/>
</dbReference>
<keyword evidence="3" id="KW-0804">Transcription</keyword>
<reference evidence="5 6" key="1">
    <citation type="submission" date="2019-02" db="EMBL/GenBank/DDBJ databases">
        <title>The Batch Genome Submission of Acinetobacter spp. strains.</title>
        <authorList>
            <person name="Qin J."/>
            <person name="Hu Y."/>
            <person name="Ye H."/>
            <person name="Wei L."/>
            <person name="Feng Y."/>
            <person name="Zong Z."/>
        </authorList>
    </citation>
    <scope>NUCLEOTIDE SEQUENCE [LARGE SCALE GENOMIC DNA]</scope>
    <source>
        <strain evidence="5 6">WCHABo060081</strain>
    </source>
</reference>
<dbReference type="PANTHER" id="PTHR40661">
    <property type="match status" value="1"/>
</dbReference>
<dbReference type="Pfam" id="PF00717">
    <property type="entry name" value="Peptidase_S24"/>
    <property type="match status" value="1"/>
</dbReference>
<dbReference type="InterPro" id="IPR039418">
    <property type="entry name" value="LexA-like"/>
</dbReference>
<feature type="domain" description="HTH cro/C1-type" evidence="4">
    <location>
        <begin position="10"/>
        <end position="64"/>
    </location>
</feature>
<dbReference type="Gene3D" id="2.10.109.10">
    <property type="entry name" value="Umud Fragment, subunit A"/>
    <property type="match status" value="1"/>
</dbReference>
<dbReference type="AlphaFoldDB" id="A0A4Q7ANS3"/>
<dbReference type="InterPro" id="IPR036286">
    <property type="entry name" value="LexA/Signal_pep-like_sf"/>
</dbReference>
<gene>
    <name evidence="5" type="ORF">EXE25_19045</name>
</gene>
<keyword evidence="1" id="KW-0805">Transcription regulation</keyword>
<name>A0A4Q7ANS3_9GAMM</name>
<dbReference type="EMBL" id="SGSU01000046">
    <property type="protein sequence ID" value="RZG63611.1"/>
    <property type="molecule type" value="Genomic_DNA"/>
</dbReference>
<dbReference type="SUPFAM" id="SSF51306">
    <property type="entry name" value="LexA/Signal peptidase"/>
    <property type="match status" value="1"/>
</dbReference>
<dbReference type="SMART" id="SM00530">
    <property type="entry name" value="HTH_XRE"/>
    <property type="match status" value="1"/>
</dbReference>
<dbReference type="InterPro" id="IPR015927">
    <property type="entry name" value="Peptidase_S24_S26A/B/C"/>
</dbReference>
<evidence type="ECO:0000313" key="6">
    <source>
        <dbReference type="Proteomes" id="UP000293483"/>
    </source>
</evidence>
<sequence length="225" mass="24789">MENQTTGQRIRALRRSKKLTQVQLAKIAGVSSPAVTEWEKDGYLPKAASLEAMANEFGVSTEYILTGKGDATGSLSNVAPVLGKLLPVLSWVQAGEMTSVETINPSEINEWLPPLSSDDPSDCFYLRVMGVSNYPTYVEGDYILVNPNFSVSDLLSGDLIVVRNNSDATFKKLVIESDERRYLQALNPNFQPNIIEFEDGMELVGLVIDAFRPLGGSRIKRTRKS</sequence>
<evidence type="ECO:0000256" key="1">
    <source>
        <dbReference type="ARBA" id="ARBA00023015"/>
    </source>
</evidence>